<dbReference type="OrthoDB" id="4307358at2"/>
<dbReference type="SUPFAM" id="SSF52343">
    <property type="entry name" value="Ferredoxin reductase-like, C-terminal NADP-linked domain"/>
    <property type="match status" value="1"/>
</dbReference>
<dbReference type="EMBL" id="VJZA01000024">
    <property type="protein sequence ID" value="TVT21709.1"/>
    <property type="molecule type" value="Genomic_DNA"/>
</dbReference>
<dbReference type="PROSITE" id="PS51085">
    <property type="entry name" value="2FE2S_FER_2"/>
    <property type="match status" value="1"/>
</dbReference>
<dbReference type="PRINTS" id="PR00371">
    <property type="entry name" value="FPNCR"/>
</dbReference>
<dbReference type="InterPro" id="IPR006058">
    <property type="entry name" value="2Fe2S_fd_BS"/>
</dbReference>
<keyword evidence="2" id="KW-0479">Metal-binding</keyword>
<comment type="cofactor">
    <cofactor evidence="1">
        <name>FAD</name>
        <dbReference type="ChEBI" id="CHEBI:57692"/>
    </cofactor>
</comment>
<dbReference type="Proteomes" id="UP000318578">
    <property type="component" value="Unassembled WGS sequence"/>
</dbReference>
<evidence type="ECO:0000256" key="3">
    <source>
        <dbReference type="ARBA" id="ARBA00023014"/>
    </source>
</evidence>
<dbReference type="SUPFAM" id="SSF63380">
    <property type="entry name" value="Riboflavin synthase domain-like"/>
    <property type="match status" value="1"/>
</dbReference>
<dbReference type="PROSITE" id="PS00197">
    <property type="entry name" value="2FE2S_FER_1"/>
    <property type="match status" value="1"/>
</dbReference>
<evidence type="ECO:0000259" key="5">
    <source>
        <dbReference type="PROSITE" id="PS51384"/>
    </source>
</evidence>
<evidence type="ECO:0000259" key="4">
    <source>
        <dbReference type="PROSITE" id="PS51085"/>
    </source>
</evidence>
<evidence type="ECO:0000313" key="7">
    <source>
        <dbReference type="Proteomes" id="UP000318578"/>
    </source>
</evidence>
<dbReference type="Gene3D" id="2.40.30.10">
    <property type="entry name" value="Translation factors"/>
    <property type="match status" value="1"/>
</dbReference>
<reference evidence="6 7" key="1">
    <citation type="submission" date="2019-07" db="EMBL/GenBank/DDBJ databases">
        <title>New species of Amycolatopsis and Streptomyces.</title>
        <authorList>
            <person name="Duangmal K."/>
            <person name="Teo W.F.A."/>
            <person name="Lipun K."/>
        </authorList>
    </citation>
    <scope>NUCLEOTIDE SEQUENCE [LARGE SCALE GENOMIC DNA]</scope>
    <source>
        <strain evidence="6 7">JCM 30562</strain>
    </source>
</reference>
<keyword evidence="2" id="KW-0408">Iron</keyword>
<proteinExistence type="predicted"/>
<organism evidence="6 7">
    <name type="scientific">Amycolatopsis acidiphila</name>
    <dbReference type="NCBI Taxonomy" id="715473"/>
    <lineage>
        <taxon>Bacteria</taxon>
        <taxon>Bacillati</taxon>
        <taxon>Actinomycetota</taxon>
        <taxon>Actinomycetes</taxon>
        <taxon>Pseudonocardiales</taxon>
        <taxon>Pseudonocardiaceae</taxon>
        <taxon>Amycolatopsis</taxon>
    </lineage>
</organism>
<keyword evidence="3" id="KW-0411">Iron-sulfur</keyword>
<dbReference type="InterPro" id="IPR039261">
    <property type="entry name" value="FNR_nucleotide-bd"/>
</dbReference>
<dbReference type="PANTHER" id="PTHR47354">
    <property type="entry name" value="NADH OXIDOREDUCTASE HCR"/>
    <property type="match status" value="1"/>
</dbReference>
<gene>
    <name evidence="6" type="ORF">FNH06_16260</name>
</gene>
<feature type="domain" description="2Fe-2S ferredoxin-type" evidence="4">
    <location>
        <begin position="5"/>
        <end position="95"/>
    </location>
</feature>
<dbReference type="Pfam" id="PF00970">
    <property type="entry name" value="FAD_binding_6"/>
    <property type="match status" value="1"/>
</dbReference>
<comment type="caution">
    <text evidence="6">The sequence shown here is derived from an EMBL/GenBank/DDBJ whole genome shotgun (WGS) entry which is preliminary data.</text>
</comment>
<evidence type="ECO:0000256" key="2">
    <source>
        <dbReference type="ARBA" id="ARBA00022714"/>
    </source>
</evidence>
<dbReference type="PANTHER" id="PTHR47354:SF5">
    <property type="entry name" value="PROTEIN RFBI"/>
    <property type="match status" value="1"/>
</dbReference>
<dbReference type="InterPro" id="IPR001041">
    <property type="entry name" value="2Fe-2S_ferredoxin-type"/>
</dbReference>
<dbReference type="InterPro" id="IPR001433">
    <property type="entry name" value="OxRdtase_FAD/NAD-bd"/>
</dbReference>
<protein>
    <submittedName>
        <fullName evidence="6">2Fe-2S iron-sulfur cluster binding domain-containing protein</fullName>
    </submittedName>
</protein>
<keyword evidence="7" id="KW-1185">Reference proteome</keyword>
<dbReference type="InterPro" id="IPR008333">
    <property type="entry name" value="Cbr1-like_FAD-bd_dom"/>
</dbReference>
<dbReference type="SUPFAM" id="SSF54292">
    <property type="entry name" value="2Fe-2S ferredoxin-like"/>
    <property type="match status" value="1"/>
</dbReference>
<dbReference type="Pfam" id="PF00175">
    <property type="entry name" value="NAD_binding_1"/>
    <property type="match status" value="1"/>
</dbReference>
<dbReference type="InterPro" id="IPR001709">
    <property type="entry name" value="Flavoprot_Pyr_Nucl_cyt_Rdtase"/>
</dbReference>
<dbReference type="Gene3D" id="3.10.20.30">
    <property type="match status" value="1"/>
</dbReference>
<dbReference type="InterPro" id="IPR050415">
    <property type="entry name" value="MRET"/>
</dbReference>
<keyword evidence="2" id="KW-0001">2Fe-2S</keyword>
<dbReference type="RefSeq" id="WP_144639182.1">
    <property type="nucleotide sequence ID" value="NZ_BNAX01000039.1"/>
</dbReference>
<accession>A0A558ABR8</accession>
<evidence type="ECO:0000313" key="6">
    <source>
        <dbReference type="EMBL" id="TVT21709.1"/>
    </source>
</evidence>
<dbReference type="InterPro" id="IPR012675">
    <property type="entry name" value="Beta-grasp_dom_sf"/>
</dbReference>
<dbReference type="CDD" id="cd00207">
    <property type="entry name" value="fer2"/>
    <property type="match status" value="1"/>
</dbReference>
<dbReference type="PROSITE" id="PS51384">
    <property type="entry name" value="FAD_FR"/>
    <property type="match status" value="1"/>
</dbReference>
<dbReference type="PRINTS" id="PR00410">
    <property type="entry name" value="PHEHYDRXLASE"/>
</dbReference>
<dbReference type="Pfam" id="PF00111">
    <property type="entry name" value="Fer2"/>
    <property type="match status" value="1"/>
</dbReference>
<evidence type="ECO:0000256" key="1">
    <source>
        <dbReference type="ARBA" id="ARBA00001974"/>
    </source>
</evidence>
<dbReference type="AlphaFoldDB" id="A0A558ABR8"/>
<feature type="domain" description="FAD-binding FR-type" evidence="5">
    <location>
        <begin position="104"/>
        <end position="204"/>
    </location>
</feature>
<dbReference type="GO" id="GO:0051537">
    <property type="term" value="F:2 iron, 2 sulfur cluster binding"/>
    <property type="evidence" value="ECO:0007669"/>
    <property type="project" value="UniProtKB-KW"/>
</dbReference>
<dbReference type="InterPro" id="IPR017938">
    <property type="entry name" value="Riboflavin_synthase-like_b-brl"/>
</dbReference>
<name>A0A558ABR8_9PSEU</name>
<dbReference type="Gene3D" id="3.40.50.80">
    <property type="entry name" value="Nucleotide-binding domain of ferredoxin-NADP reductase (FNR) module"/>
    <property type="match status" value="1"/>
</dbReference>
<dbReference type="InterPro" id="IPR017927">
    <property type="entry name" value="FAD-bd_FR_type"/>
</dbReference>
<sequence>MSEVYTVTVDPLGTEVQCRADQPILDACLRAGVWLPHACTHGTCGTCKAEVTDGEVDFGEASSFALMDFEREEGKALLCCAMPRSDVTIEGDVELEQGITMHPVSDYTGTVVELSDCATDTRRLLLDLDREMAFNPGQYVSLEVPGTGQTRTYSMANVPAEPGRVELHIRRTPGGLATDNWIFKTLEVGDEIRLSGPYGRFFFRPARPEPMLMIAGGTGQAPITSIIRHALAEAEQRITLYAGGRTTEHLYNVALFRELQQRYPDRFHYRPCLSEQRAEGYAAGRVTDVLDAELDTCTGHVAYVCGPPPMVDATLKTLMRKRLFPRDIYREDFFDARDKATGGLRSPLLKR</sequence>
<dbReference type="InterPro" id="IPR036010">
    <property type="entry name" value="2Fe-2S_ferredoxin-like_sf"/>
</dbReference>
<dbReference type="GO" id="GO:0016491">
    <property type="term" value="F:oxidoreductase activity"/>
    <property type="evidence" value="ECO:0007669"/>
    <property type="project" value="InterPro"/>
</dbReference>